<proteinExistence type="predicted"/>
<feature type="compositionally biased region" description="Basic and acidic residues" evidence="1">
    <location>
        <begin position="102"/>
        <end position="112"/>
    </location>
</feature>
<gene>
    <name evidence="2" type="ORF">CEURO_LOCUS21433</name>
</gene>
<evidence type="ECO:0000313" key="3">
    <source>
        <dbReference type="Proteomes" id="UP001152484"/>
    </source>
</evidence>
<comment type="caution">
    <text evidence="2">The sequence shown here is derived from an EMBL/GenBank/DDBJ whole genome shotgun (WGS) entry which is preliminary data.</text>
</comment>
<dbReference type="OrthoDB" id="747268at2759"/>
<sequence length="134" mass="15420">MHLLRSMRTSCDRCAPPAIDSPPTPTPPTLFCQPPLPRRCRRCPTRMPPPLPNEDSAGVAGKTAIAAKLSPRGVDIFSVAATSSRVARSARKEQRRRKEKRRGYESRGEEKRWRKLPWCRWRRADERPGRLHRK</sequence>
<evidence type="ECO:0000256" key="1">
    <source>
        <dbReference type="SAM" id="MobiDB-lite"/>
    </source>
</evidence>
<dbReference type="Proteomes" id="UP001152484">
    <property type="component" value="Unassembled WGS sequence"/>
</dbReference>
<keyword evidence="3" id="KW-1185">Reference proteome</keyword>
<name>A0A9P1EMY8_CUSEU</name>
<reference evidence="2" key="1">
    <citation type="submission" date="2022-07" db="EMBL/GenBank/DDBJ databases">
        <authorList>
            <person name="Macas J."/>
            <person name="Novak P."/>
            <person name="Neumann P."/>
        </authorList>
    </citation>
    <scope>NUCLEOTIDE SEQUENCE</scope>
</reference>
<feature type="region of interest" description="Disordered" evidence="1">
    <location>
        <begin position="1"/>
        <end position="33"/>
    </location>
</feature>
<protein>
    <submittedName>
        <fullName evidence="2">Uncharacterized protein</fullName>
    </submittedName>
</protein>
<feature type="region of interest" description="Disordered" evidence="1">
    <location>
        <begin position="84"/>
        <end position="112"/>
    </location>
</feature>
<feature type="compositionally biased region" description="Pro residues" evidence="1">
    <location>
        <begin position="19"/>
        <end position="28"/>
    </location>
</feature>
<organism evidence="2 3">
    <name type="scientific">Cuscuta europaea</name>
    <name type="common">European dodder</name>
    <dbReference type="NCBI Taxonomy" id="41803"/>
    <lineage>
        <taxon>Eukaryota</taxon>
        <taxon>Viridiplantae</taxon>
        <taxon>Streptophyta</taxon>
        <taxon>Embryophyta</taxon>
        <taxon>Tracheophyta</taxon>
        <taxon>Spermatophyta</taxon>
        <taxon>Magnoliopsida</taxon>
        <taxon>eudicotyledons</taxon>
        <taxon>Gunneridae</taxon>
        <taxon>Pentapetalae</taxon>
        <taxon>asterids</taxon>
        <taxon>lamiids</taxon>
        <taxon>Solanales</taxon>
        <taxon>Convolvulaceae</taxon>
        <taxon>Cuscuteae</taxon>
        <taxon>Cuscuta</taxon>
        <taxon>Cuscuta subgen. Cuscuta</taxon>
    </lineage>
</organism>
<dbReference type="AlphaFoldDB" id="A0A9P1EMY8"/>
<evidence type="ECO:0000313" key="2">
    <source>
        <dbReference type="EMBL" id="CAH9117169.1"/>
    </source>
</evidence>
<accession>A0A9P1EMY8</accession>
<dbReference type="EMBL" id="CAMAPE010000073">
    <property type="protein sequence ID" value="CAH9117169.1"/>
    <property type="molecule type" value="Genomic_DNA"/>
</dbReference>